<feature type="transmembrane region" description="Helical" evidence="1">
    <location>
        <begin position="28"/>
        <end position="50"/>
    </location>
</feature>
<dbReference type="EMBL" id="UINC01002333">
    <property type="protein sequence ID" value="SUZ95541.1"/>
    <property type="molecule type" value="Genomic_DNA"/>
</dbReference>
<keyword evidence="1" id="KW-0812">Transmembrane</keyword>
<evidence type="ECO:0000256" key="1">
    <source>
        <dbReference type="SAM" id="Phobius"/>
    </source>
</evidence>
<evidence type="ECO:0000313" key="2">
    <source>
        <dbReference type="EMBL" id="SUZ95541.1"/>
    </source>
</evidence>
<gene>
    <name evidence="2" type="ORF">METZ01_LOCUS48395</name>
</gene>
<keyword evidence="1" id="KW-0472">Membrane</keyword>
<name>A0A381RWN9_9ZZZZ</name>
<feature type="non-terminal residue" evidence="2">
    <location>
        <position position="1"/>
    </location>
</feature>
<sequence>VNPEKYTVIIVPDDESGTRSYNISRKMIRILFTVGILCIMGVIIFIVFYIPKIGEYDTIKGNYENLAAERSKVLELSQDLQRLKQMDEFVRKSLGSELDFDEKPILTDTLIGMTIMPDKEISYVENIPSVAPIKGFVSQRSG</sequence>
<dbReference type="AlphaFoldDB" id="A0A381RWN9"/>
<proteinExistence type="predicted"/>
<organism evidence="2">
    <name type="scientific">marine metagenome</name>
    <dbReference type="NCBI Taxonomy" id="408172"/>
    <lineage>
        <taxon>unclassified sequences</taxon>
        <taxon>metagenomes</taxon>
        <taxon>ecological metagenomes</taxon>
    </lineage>
</organism>
<keyword evidence="1" id="KW-1133">Transmembrane helix</keyword>
<feature type="non-terminal residue" evidence="2">
    <location>
        <position position="142"/>
    </location>
</feature>
<protein>
    <submittedName>
        <fullName evidence="2">Uncharacterized protein</fullName>
    </submittedName>
</protein>
<reference evidence="2" key="1">
    <citation type="submission" date="2018-05" db="EMBL/GenBank/DDBJ databases">
        <authorList>
            <person name="Lanie J.A."/>
            <person name="Ng W.-L."/>
            <person name="Kazmierczak K.M."/>
            <person name="Andrzejewski T.M."/>
            <person name="Davidsen T.M."/>
            <person name="Wayne K.J."/>
            <person name="Tettelin H."/>
            <person name="Glass J.I."/>
            <person name="Rusch D."/>
            <person name="Podicherti R."/>
            <person name="Tsui H.-C.T."/>
            <person name="Winkler M.E."/>
        </authorList>
    </citation>
    <scope>NUCLEOTIDE SEQUENCE</scope>
</reference>
<accession>A0A381RWN9</accession>